<feature type="domain" description="Purine catabolism PurC-like" evidence="2">
    <location>
        <begin position="23"/>
        <end position="139"/>
    </location>
</feature>
<gene>
    <name evidence="5" type="ORF">BTW07_17775</name>
</gene>
<keyword evidence="6" id="KW-1185">Reference proteome</keyword>
<evidence type="ECO:0000259" key="4">
    <source>
        <dbReference type="Pfam" id="PF17853"/>
    </source>
</evidence>
<organism evidence="5 6">
    <name type="scientific">Salinicola socius</name>
    <dbReference type="NCBI Taxonomy" id="404433"/>
    <lineage>
        <taxon>Bacteria</taxon>
        <taxon>Pseudomonadati</taxon>
        <taxon>Pseudomonadota</taxon>
        <taxon>Gammaproteobacteria</taxon>
        <taxon>Oceanospirillales</taxon>
        <taxon>Halomonadaceae</taxon>
        <taxon>Salinicola</taxon>
    </lineage>
</organism>
<dbReference type="Proteomes" id="UP000186878">
    <property type="component" value="Unassembled WGS sequence"/>
</dbReference>
<dbReference type="STRING" id="404433.BTW07_17775"/>
<dbReference type="InterPro" id="IPR041522">
    <property type="entry name" value="CdaR_GGDEF"/>
</dbReference>
<proteinExistence type="inferred from homology"/>
<dbReference type="InterPro" id="IPR025736">
    <property type="entry name" value="PucR_C-HTH_dom"/>
</dbReference>
<dbReference type="InterPro" id="IPR051448">
    <property type="entry name" value="CdaR-like_regulators"/>
</dbReference>
<dbReference type="Pfam" id="PF17853">
    <property type="entry name" value="GGDEF_2"/>
    <property type="match status" value="1"/>
</dbReference>
<dbReference type="InterPro" id="IPR042070">
    <property type="entry name" value="PucR_C-HTH_sf"/>
</dbReference>
<evidence type="ECO:0000313" key="5">
    <source>
        <dbReference type="EMBL" id="OLO02758.1"/>
    </source>
</evidence>
<name>A0A1Q8SMS7_9GAMM</name>
<evidence type="ECO:0000256" key="1">
    <source>
        <dbReference type="ARBA" id="ARBA00006754"/>
    </source>
</evidence>
<dbReference type="AlphaFoldDB" id="A0A1Q8SMS7"/>
<dbReference type="OrthoDB" id="8450798at2"/>
<sequence>MTNRDEAPVGARLPIELDLATALRETNLRHARVVAGERSLGRPLRWVHMVDHPDIIAWVREGQLLLTTGYHWPDEPKAERALIEALVEKGLAGVALAVPRFLTAFPETSRHVAESLDFPLLEIPWDVPFSQITEEVHAWLIARQGQLIARAERIHRDLTRSALTAHSLGDIATALSLLLERDVLFTGLEGEWLGGSAEFDAMRLPTPAMLTDARFLSAATARSLGGSDDEAGRRMLACPVRIQEAAAILWIDETLSPISELEQRAAEQAALISALHLSHQRALQAQETRLGYAFVDSLLEGRFEATPAALERASLHGWDPHAGYHVCAILLNEPVPLSREGLLRRERWEHRLGAHLEALGLPRLISVSLNQLLFLVRADVATDMLWRALSDGEAAMAVSREVRGATAIAEGAGDVARLLPTLKAGERRDFETLLFTRVLEGDGEARRLFLARISQALGTGARRHNALETLTALADSGFQLAQTARALDIHISTLRYRIERLETALSMNLNDADIRLQLQVAMRLLSADTD</sequence>
<dbReference type="PANTHER" id="PTHR33744:SF1">
    <property type="entry name" value="DNA-BINDING TRANSCRIPTIONAL ACTIVATOR ADER"/>
    <property type="match status" value="1"/>
</dbReference>
<dbReference type="PANTHER" id="PTHR33744">
    <property type="entry name" value="CARBOHYDRATE DIACID REGULATOR"/>
    <property type="match status" value="1"/>
</dbReference>
<dbReference type="EMBL" id="MSDO01000031">
    <property type="protein sequence ID" value="OLO02758.1"/>
    <property type="molecule type" value="Genomic_DNA"/>
</dbReference>
<feature type="domain" description="PucR C-terminal helix-turn-helix" evidence="3">
    <location>
        <begin position="467"/>
        <end position="524"/>
    </location>
</feature>
<evidence type="ECO:0008006" key="7">
    <source>
        <dbReference type="Google" id="ProtNLM"/>
    </source>
</evidence>
<protein>
    <recommendedName>
        <fullName evidence="7">PucR family transcriptional regulator</fullName>
    </recommendedName>
</protein>
<dbReference type="Pfam" id="PF13556">
    <property type="entry name" value="HTH_30"/>
    <property type="match status" value="1"/>
</dbReference>
<dbReference type="InterPro" id="IPR012914">
    <property type="entry name" value="PucR_dom"/>
</dbReference>
<dbReference type="Gene3D" id="1.10.10.2840">
    <property type="entry name" value="PucR C-terminal helix-turn-helix domain"/>
    <property type="match status" value="1"/>
</dbReference>
<comment type="caution">
    <text evidence="5">The sequence shown here is derived from an EMBL/GenBank/DDBJ whole genome shotgun (WGS) entry which is preliminary data.</text>
</comment>
<dbReference type="Pfam" id="PF07905">
    <property type="entry name" value="PucR"/>
    <property type="match status" value="1"/>
</dbReference>
<comment type="similarity">
    <text evidence="1">Belongs to the CdaR family.</text>
</comment>
<feature type="domain" description="CdaR GGDEF-like" evidence="4">
    <location>
        <begin position="305"/>
        <end position="410"/>
    </location>
</feature>
<evidence type="ECO:0000259" key="3">
    <source>
        <dbReference type="Pfam" id="PF13556"/>
    </source>
</evidence>
<evidence type="ECO:0000313" key="6">
    <source>
        <dbReference type="Proteomes" id="UP000186878"/>
    </source>
</evidence>
<evidence type="ECO:0000259" key="2">
    <source>
        <dbReference type="Pfam" id="PF07905"/>
    </source>
</evidence>
<dbReference type="RefSeq" id="WP_075571508.1">
    <property type="nucleotide sequence ID" value="NZ_MSDO01000031.1"/>
</dbReference>
<reference evidence="5 6" key="1">
    <citation type="submission" date="2016-12" db="EMBL/GenBank/DDBJ databases">
        <title>Draft genome sequences of strains Salinicola socius SMB35, Salinicola sp. MH3R3-1 and Chromohalobacter sp. SMB17 from the Verkhnekamsk potash mining region of Russia.</title>
        <authorList>
            <person name="Mavrodi D.V."/>
            <person name="Olsson B.E."/>
            <person name="Korsakova E.S."/>
            <person name="Pyankova A."/>
            <person name="Mavrodi O.V."/>
            <person name="Plotnikova E.G."/>
        </authorList>
    </citation>
    <scope>NUCLEOTIDE SEQUENCE [LARGE SCALE GENOMIC DNA]</scope>
    <source>
        <strain evidence="5 6">SMB35</strain>
    </source>
</reference>
<accession>A0A1Q8SMS7</accession>